<organism evidence="12 13">
    <name type="scientific">Plectus sambesii</name>
    <dbReference type="NCBI Taxonomy" id="2011161"/>
    <lineage>
        <taxon>Eukaryota</taxon>
        <taxon>Metazoa</taxon>
        <taxon>Ecdysozoa</taxon>
        <taxon>Nematoda</taxon>
        <taxon>Chromadorea</taxon>
        <taxon>Plectida</taxon>
        <taxon>Plectina</taxon>
        <taxon>Plectoidea</taxon>
        <taxon>Plectidae</taxon>
        <taxon>Plectus</taxon>
    </lineage>
</organism>
<dbReference type="GO" id="GO:0016020">
    <property type="term" value="C:membrane"/>
    <property type="evidence" value="ECO:0007669"/>
    <property type="project" value="UniProtKB-SubCell"/>
</dbReference>
<evidence type="ECO:0000256" key="6">
    <source>
        <dbReference type="ARBA" id="ARBA00022786"/>
    </source>
</evidence>
<keyword evidence="5" id="KW-0863">Zinc-finger</keyword>
<sequence length="190" mass="21539">MNNADGASTAESEGQPKCRICYDTGSEWNSLQQPCRCDGSVAFTHDSCLTKWIAVRPPNERRICELCHTAYIRASSSVCPTMSSIASRCPQDERPKSALTPRMRNCAIGMLVATVLLLGGCYFQLRNHPNFVNILILFTGIIMIGWIPIGFIFVLRQRALVKERRMWDEPEWALRRVHESRHIGWTLSIV</sequence>
<dbReference type="InterPro" id="IPR013083">
    <property type="entry name" value="Znf_RING/FYVE/PHD"/>
</dbReference>
<dbReference type="SMART" id="SM00744">
    <property type="entry name" value="RINGv"/>
    <property type="match status" value="1"/>
</dbReference>
<evidence type="ECO:0000256" key="1">
    <source>
        <dbReference type="ARBA" id="ARBA00004141"/>
    </source>
</evidence>
<evidence type="ECO:0000259" key="11">
    <source>
        <dbReference type="PROSITE" id="PS51292"/>
    </source>
</evidence>
<keyword evidence="4" id="KW-0479">Metal-binding</keyword>
<evidence type="ECO:0000256" key="8">
    <source>
        <dbReference type="ARBA" id="ARBA00022989"/>
    </source>
</evidence>
<evidence type="ECO:0000313" key="12">
    <source>
        <dbReference type="Proteomes" id="UP000887566"/>
    </source>
</evidence>
<name>A0A914WGK6_9BILA</name>
<evidence type="ECO:0000256" key="10">
    <source>
        <dbReference type="SAM" id="Phobius"/>
    </source>
</evidence>
<feature type="transmembrane region" description="Helical" evidence="10">
    <location>
        <begin position="106"/>
        <end position="125"/>
    </location>
</feature>
<reference evidence="13" key="1">
    <citation type="submission" date="2022-11" db="UniProtKB">
        <authorList>
            <consortium name="WormBaseParasite"/>
        </authorList>
    </citation>
    <scope>IDENTIFICATION</scope>
</reference>
<evidence type="ECO:0000256" key="7">
    <source>
        <dbReference type="ARBA" id="ARBA00022833"/>
    </source>
</evidence>
<dbReference type="Gene3D" id="3.30.40.10">
    <property type="entry name" value="Zinc/RING finger domain, C3HC4 (zinc finger)"/>
    <property type="match status" value="1"/>
</dbReference>
<dbReference type="AlphaFoldDB" id="A0A914WGK6"/>
<dbReference type="CDD" id="cd16495">
    <property type="entry name" value="RING_CH-C4HC3_MARCH"/>
    <property type="match status" value="1"/>
</dbReference>
<dbReference type="PANTHER" id="PTHR46065:SF3">
    <property type="entry name" value="FI20425P1"/>
    <property type="match status" value="1"/>
</dbReference>
<dbReference type="WBParaSite" id="PSAMB.scaffold403size52821.g5465.t1">
    <property type="protein sequence ID" value="PSAMB.scaffold403size52821.g5465.t1"/>
    <property type="gene ID" value="PSAMB.scaffold403size52821.g5465"/>
</dbReference>
<evidence type="ECO:0000256" key="5">
    <source>
        <dbReference type="ARBA" id="ARBA00022771"/>
    </source>
</evidence>
<evidence type="ECO:0000256" key="4">
    <source>
        <dbReference type="ARBA" id="ARBA00022723"/>
    </source>
</evidence>
<dbReference type="Proteomes" id="UP000887566">
    <property type="component" value="Unplaced"/>
</dbReference>
<proteinExistence type="predicted"/>
<keyword evidence="9 10" id="KW-0472">Membrane</keyword>
<dbReference type="Pfam" id="PF12906">
    <property type="entry name" value="RINGv"/>
    <property type="match status" value="1"/>
</dbReference>
<dbReference type="PROSITE" id="PS51292">
    <property type="entry name" value="ZF_RING_CH"/>
    <property type="match status" value="1"/>
</dbReference>
<dbReference type="GO" id="GO:0016740">
    <property type="term" value="F:transferase activity"/>
    <property type="evidence" value="ECO:0007669"/>
    <property type="project" value="UniProtKB-KW"/>
</dbReference>
<evidence type="ECO:0000256" key="3">
    <source>
        <dbReference type="ARBA" id="ARBA00022692"/>
    </source>
</evidence>
<dbReference type="InterPro" id="IPR011016">
    <property type="entry name" value="Znf_RING-CH"/>
</dbReference>
<evidence type="ECO:0000256" key="2">
    <source>
        <dbReference type="ARBA" id="ARBA00022679"/>
    </source>
</evidence>
<accession>A0A914WGK6</accession>
<feature type="transmembrane region" description="Helical" evidence="10">
    <location>
        <begin position="131"/>
        <end position="155"/>
    </location>
</feature>
<dbReference type="GO" id="GO:0008270">
    <property type="term" value="F:zinc ion binding"/>
    <property type="evidence" value="ECO:0007669"/>
    <property type="project" value="UniProtKB-KW"/>
</dbReference>
<dbReference type="PANTHER" id="PTHR46065">
    <property type="entry name" value="E3 UBIQUITIN-PROTEIN LIGASE MARCH 2/3 FAMILY MEMBER"/>
    <property type="match status" value="1"/>
</dbReference>
<keyword evidence="7" id="KW-0862">Zinc</keyword>
<feature type="domain" description="RING-CH-type" evidence="11">
    <location>
        <begin position="10"/>
        <end position="74"/>
    </location>
</feature>
<keyword evidence="2" id="KW-0808">Transferase</keyword>
<comment type="subcellular location">
    <subcellularLocation>
        <location evidence="1">Membrane</location>
        <topology evidence="1">Multi-pass membrane protein</topology>
    </subcellularLocation>
</comment>
<protein>
    <submittedName>
        <fullName evidence="13">RING-CH-type domain-containing protein</fullName>
    </submittedName>
</protein>
<keyword evidence="12" id="KW-1185">Reference proteome</keyword>
<evidence type="ECO:0000256" key="9">
    <source>
        <dbReference type="ARBA" id="ARBA00023136"/>
    </source>
</evidence>
<evidence type="ECO:0000313" key="13">
    <source>
        <dbReference type="WBParaSite" id="PSAMB.scaffold403size52821.g5465.t1"/>
    </source>
</evidence>
<keyword evidence="3 10" id="KW-0812">Transmembrane</keyword>
<dbReference type="SUPFAM" id="SSF57850">
    <property type="entry name" value="RING/U-box"/>
    <property type="match status" value="1"/>
</dbReference>
<keyword evidence="6" id="KW-0833">Ubl conjugation pathway</keyword>
<keyword evidence="8 10" id="KW-1133">Transmembrane helix</keyword>